<evidence type="ECO:0000256" key="1">
    <source>
        <dbReference type="ARBA" id="ARBA00022553"/>
    </source>
</evidence>
<reference evidence="9" key="1">
    <citation type="journal article" date="2019" name="Int. J. Syst. Evol. Microbiol.">
        <title>The Global Catalogue of Microorganisms (GCM) 10K type strain sequencing project: providing services to taxonomists for standard genome sequencing and annotation.</title>
        <authorList>
            <consortium name="The Broad Institute Genomics Platform"/>
            <consortium name="The Broad Institute Genome Sequencing Center for Infectious Disease"/>
            <person name="Wu L."/>
            <person name="Ma J."/>
        </authorList>
    </citation>
    <scope>NUCLEOTIDE SEQUENCE [LARGE SCALE GENOMIC DNA]</scope>
    <source>
        <strain evidence="9">JCM 17329</strain>
    </source>
</reference>
<dbReference type="CDD" id="cd17563">
    <property type="entry name" value="REC_RegA-like"/>
    <property type="match status" value="1"/>
</dbReference>
<dbReference type="Pfam" id="PF00072">
    <property type="entry name" value="Response_reg"/>
    <property type="match status" value="1"/>
</dbReference>
<feature type="modified residue" description="4-aspartylphosphate" evidence="6">
    <location>
        <position position="50"/>
    </location>
</feature>
<dbReference type="RefSeq" id="WP_344962185.1">
    <property type="nucleotide sequence ID" value="NZ_BAABDS010000006.1"/>
</dbReference>
<comment type="caution">
    <text evidence="8">The sequence shown here is derived from an EMBL/GenBank/DDBJ whole genome shotgun (WGS) entry which is preliminary data.</text>
</comment>
<evidence type="ECO:0000256" key="2">
    <source>
        <dbReference type="ARBA" id="ARBA00023012"/>
    </source>
</evidence>
<proteinExistence type="predicted"/>
<evidence type="ECO:0000256" key="3">
    <source>
        <dbReference type="ARBA" id="ARBA00023015"/>
    </source>
</evidence>
<keyword evidence="2" id="KW-0902">Two-component regulatory system</keyword>
<dbReference type="Proteomes" id="UP001501479">
    <property type="component" value="Unassembled WGS sequence"/>
</dbReference>
<keyword evidence="5" id="KW-0804">Transcription</keyword>
<dbReference type="InterPro" id="IPR011006">
    <property type="entry name" value="CheY-like_superfamily"/>
</dbReference>
<organism evidence="8 9">
    <name type="scientific">Oceanisphaera sediminis</name>
    <dbReference type="NCBI Taxonomy" id="981381"/>
    <lineage>
        <taxon>Bacteria</taxon>
        <taxon>Pseudomonadati</taxon>
        <taxon>Pseudomonadota</taxon>
        <taxon>Gammaproteobacteria</taxon>
        <taxon>Aeromonadales</taxon>
        <taxon>Aeromonadaceae</taxon>
        <taxon>Oceanisphaera</taxon>
    </lineage>
</organism>
<dbReference type="Gene3D" id="1.10.10.60">
    <property type="entry name" value="Homeodomain-like"/>
    <property type="match status" value="1"/>
</dbReference>
<protein>
    <submittedName>
        <fullName evidence="8">Response regulator transcription factor</fullName>
    </submittedName>
</protein>
<evidence type="ECO:0000256" key="4">
    <source>
        <dbReference type="ARBA" id="ARBA00023125"/>
    </source>
</evidence>
<sequence>MQHFLLVDDDPTFANLLERGFARRGLTLAWAENGADALALVAEPDGIILDLNLGTESGLQLLPELHRRFPRAAILVLTGYASISTAVTAIKLGATQYLPKPADVDTIVAAFQQPEAPAEVAPDALVAFRPSVRKQSWEYVQFVLQQHDGNISAAARALNMHRRTLQRMLQKKPAIR</sequence>
<dbReference type="InterPro" id="IPR039420">
    <property type="entry name" value="WalR-like"/>
</dbReference>
<dbReference type="Gene3D" id="3.40.50.2300">
    <property type="match status" value="1"/>
</dbReference>
<dbReference type="InterPro" id="IPR002197">
    <property type="entry name" value="HTH_Fis"/>
</dbReference>
<dbReference type="PROSITE" id="PS50110">
    <property type="entry name" value="RESPONSE_REGULATORY"/>
    <property type="match status" value="1"/>
</dbReference>
<dbReference type="SUPFAM" id="SSF46689">
    <property type="entry name" value="Homeodomain-like"/>
    <property type="match status" value="1"/>
</dbReference>
<evidence type="ECO:0000313" key="8">
    <source>
        <dbReference type="EMBL" id="GAA3701934.1"/>
    </source>
</evidence>
<dbReference type="InterPro" id="IPR001789">
    <property type="entry name" value="Sig_transdc_resp-reg_receiver"/>
</dbReference>
<accession>A0ABP7D832</accession>
<keyword evidence="1 6" id="KW-0597">Phosphoprotein</keyword>
<keyword evidence="3" id="KW-0805">Transcription regulation</keyword>
<gene>
    <name evidence="8" type="ORF">GCM10022421_05650</name>
</gene>
<dbReference type="PANTHER" id="PTHR48111:SF1">
    <property type="entry name" value="TWO-COMPONENT RESPONSE REGULATOR ORR33"/>
    <property type="match status" value="1"/>
</dbReference>
<dbReference type="EMBL" id="BAABDS010000006">
    <property type="protein sequence ID" value="GAA3701934.1"/>
    <property type="molecule type" value="Genomic_DNA"/>
</dbReference>
<evidence type="ECO:0000313" key="9">
    <source>
        <dbReference type="Proteomes" id="UP001501479"/>
    </source>
</evidence>
<keyword evidence="9" id="KW-1185">Reference proteome</keyword>
<feature type="domain" description="Response regulatory" evidence="7">
    <location>
        <begin position="3"/>
        <end position="115"/>
    </location>
</feature>
<evidence type="ECO:0000256" key="5">
    <source>
        <dbReference type="ARBA" id="ARBA00023163"/>
    </source>
</evidence>
<dbReference type="Pfam" id="PF02954">
    <property type="entry name" value="HTH_8"/>
    <property type="match status" value="1"/>
</dbReference>
<evidence type="ECO:0000259" key="7">
    <source>
        <dbReference type="PROSITE" id="PS50110"/>
    </source>
</evidence>
<dbReference type="SMART" id="SM00448">
    <property type="entry name" value="REC"/>
    <property type="match status" value="1"/>
</dbReference>
<dbReference type="InterPro" id="IPR009057">
    <property type="entry name" value="Homeodomain-like_sf"/>
</dbReference>
<evidence type="ECO:0000256" key="6">
    <source>
        <dbReference type="PROSITE-ProRule" id="PRU00169"/>
    </source>
</evidence>
<name>A0ABP7D832_9GAMM</name>
<keyword evidence="4" id="KW-0238">DNA-binding</keyword>
<dbReference type="SUPFAM" id="SSF52172">
    <property type="entry name" value="CheY-like"/>
    <property type="match status" value="1"/>
</dbReference>
<dbReference type="PANTHER" id="PTHR48111">
    <property type="entry name" value="REGULATOR OF RPOS"/>
    <property type="match status" value="1"/>
</dbReference>